<gene>
    <name evidence="1" type="ORF">BpHYR1_039419</name>
</gene>
<protein>
    <submittedName>
        <fullName evidence="1">Uncharacterized protein</fullName>
    </submittedName>
</protein>
<reference evidence="1 2" key="1">
    <citation type="journal article" date="2018" name="Sci. Rep.">
        <title>Genomic signatures of local adaptation to the degree of environmental predictability in rotifers.</title>
        <authorList>
            <person name="Franch-Gras L."/>
            <person name="Hahn C."/>
            <person name="Garcia-Roger E.M."/>
            <person name="Carmona M.J."/>
            <person name="Serra M."/>
            <person name="Gomez A."/>
        </authorList>
    </citation>
    <scope>NUCLEOTIDE SEQUENCE [LARGE SCALE GENOMIC DNA]</scope>
    <source>
        <strain evidence="1">HYR1</strain>
    </source>
</reference>
<accession>A0A3M7QZV2</accession>
<keyword evidence="2" id="KW-1185">Reference proteome</keyword>
<dbReference type="Proteomes" id="UP000276133">
    <property type="component" value="Unassembled WGS sequence"/>
</dbReference>
<comment type="caution">
    <text evidence="1">The sequence shown here is derived from an EMBL/GenBank/DDBJ whole genome shotgun (WGS) entry which is preliminary data.</text>
</comment>
<proteinExistence type="predicted"/>
<dbReference type="EMBL" id="REGN01004598">
    <property type="protein sequence ID" value="RNA16890.1"/>
    <property type="molecule type" value="Genomic_DNA"/>
</dbReference>
<sequence>MDSMKSPPNSSDLNFIEMNQEMKMMFLKYIFELQKILTPDKCKKCINNLKKIKDLSFFTILYFIYLNLLTCES</sequence>
<name>A0A3M7QZV2_BRAPC</name>
<organism evidence="1 2">
    <name type="scientific">Brachionus plicatilis</name>
    <name type="common">Marine rotifer</name>
    <name type="synonym">Brachionus muelleri</name>
    <dbReference type="NCBI Taxonomy" id="10195"/>
    <lineage>
        <taxon>Eukaryota</taxon>
        <taxon>Metazoa</taxon>
        <taxon>Spiralia</taxon>
        <taxon>Gnathifera</taxon>
        <taxon>Rotifera</taxon>
        <taxon>Eurotatoria</taxon>
        <taxon>Monogononta</taxon>
        <taxon>Pseudotrocha</taxon>
        <taxon>Ploima</taxon>
        <taxon>Brachionidae</taxon>
        <taxon>Brachionus</taxon>
    </lineage>
</organism>
<evidence type="ECO:0000313" key="2">
    <source>
        <dbReference type="Proteomes" id="UP000276133"/>
    </source>
</evidence>
<dbReference type="AlphaFoldDB" id="A0A3M7QZV2"/>
<evidence type="ECO:0000313" key="1">
    <source>
        <dbReference type="EMBL" id="RNA16890.1"/>
    </source>
</evidence>